<proteinExistence type="inferred from homology"/>
<comment type="caution">
    <text evidence="8">The sequence shown here is derived from an EMBL/GenBank/DDBJ whole genome shotgun (WGS) entry which is preliminary data.</text>
</comment>
<keyword evidence="3" id="KW-1003">Cell membrane</keyword>
<dbReference type="PANTHER" id="PTHR30250:SF10">
    <property type="entry name" value="LIPOPOLYSACCHARIDE BIOSYNTHESIS PROTEIN WZXC"/>
    <property type="match status" value="1"/>
</dbReference>
<evidence type="ECO:0000256" key="7">
    <source>
        <dbReference type="SAM" id="Phobius"/>
    </source>
</evidence>
<keyword evidence="5 7" id="KW-1133">Transmembrane helix</keyword>
<dbReference type="CDD" id="cd13127">
    <property type="entry name" value="MATE_tuaB_like"/>
    <property type="match status" value="1"/>
</dbReference>
<dbReference type="Proteomes" id="UP001259492">
    <property type="component" value="Unassembled WGS sequence"/>
</dbReference>
<name>A0ABU2YMK7_9FLAO</name>
<protein>
    <submittedName>
        <fullName evidence="8">Lipopolysaccharide biosynthesis protein</fullName>
    </submittedName>
</protein>
<feature type="transmembrane region" description="Helical" evidence="7">
    <location>
        <begin position="442"/>
        <end position="460"/>
    </location>
</feature>
<feature type="transmembrane region" description="Helical" evidence="7">
    <location>
        <begin position="378"/>
        <end position="398"/>
    </location>
</feature>
<feature type="transmembrane region" description="Helical" evidence="7">
    <location>
        <begin position="81"/>
        <end position="104"/>
    </location>
</feature>
<feature type="transmembrane region" description="Helical" evidence="7">
    <location>
        <begin position="353"/>
        <end position="372"/>
    </location>
</feature>
<evidence type="ECO:0000256" key="3">
    <source>
        <dbReference type="ARBA" id="ARBA00022475"/>
    </source>
</evidence>
<feature type="transmembrane region" description="Helical" evidence="7">
    <location>
        <begin position="116"/>
        <end position="135"/>
    </location>
</feature>
<organism evidence="8 9">
    <name type="scientific">Microcosmobacter mediterraneus</name>
    <dbReference type="NCBI Taxonomy" id="3075607"/>
    <lineage>
        <taxon>Bacteria</taxon>
        <taxon>Pseudomonadati</taxon>
        <taxon>Bacteroidota</taxon>
        <taxon>Flavobacteriia</taxon>
        <taxon>Flavobacteriales</taxon>
        <taxon>Flavobacteriaceae</taxon>
        <taxon>Microcosmobacter</taxon>
    </lineage>
</organism>
<feature type="transmembrane region" description="Helical" evidence="7">
    <location>
        <begin position="177"/>
        <end position="195"/>
    </location>
</feature>
<feature type="transmembrane region" description="Helical" evidence="7">
    <location>
        <begin position="410"/>
        <end position="430"/>
    </location>
</feature>
<feature type="transmembrane region" description="Helical" evidence="7">
    <location>
        <begin position="324"/>
        <end position="341"/>
    </location>
</feature>
<evidence type="ECO:0000313" key="8">
    <source>
        <dbReference type="EMBL" id="MDT0559389.1"/>
    </source>
</evidence>
<gene>
    <name evidence="8" type="ORF">RM697_12050</name>
</gene>
<dbReference type="PANTHER" id="PTHR30250">
    <property type="entry name" value="PST FAMILY PREDICTED COLANIC ACID TRANSPORTER"/>
    <property type="match status" value="1"/>
</dbReference>
<feature type="transmembrane region" description="Helical" evidence="7">
    <location>
        <begin position="207"/>
        <end position="224"/>
    </location>
</feature>
<comment type="similarity">
    <text evidence="2">Belongs to the polysaccharide synthase family.</text>
</comment>
<keyword evidence="9" id="KW-1185">Reference proteome</keyword>
<reference evidence="8 9" key="1">
    <citation type="submission" date="2023-09" db="EMBL/GenBank/DDBJ databases">
        <authorList>
            <person name="Rey-Velasco X."/>
        </authorList>
    </citation>
    <scope>NUCLEOTIDE SEQUENCE [LARGE SCALE GENOMIC DNA]</scope>
    <source>
        <strain evidence="8 9">W332</strain>
    </source>
</reference>
<feature type="transmembrane region" description="Helical" evidence="7">
    <location>
        <begin position="45"/>
        <end position="69"/>
    </location>
</feature>
<feature type="transmembrane region" description="Helical" evidence="7">
    <location>
        <begin position="244"/>
        <end position="266"/>
    </location>
</feature>
<evidence type="ECO:0000256" key="5">
    <source>
        <dbReference type="ARBA" id="ARBA00022989"/>
    </source>
</evidence>
<evidence type="ECO:0000256" key="4">
    <source>
        <dbReference type="ARBA" id="ARBA00022692"/>
    </source>
</evidence>
<keyword evidence="4 7" id="KW-0812">Transmembrane</keyword>
<evidence type="ECO:0000256" key="2">
    <source>
        <dbReference type="ARBA" id="ARBA00007430"/>
    </source>
</evidence>
<dbReference type="RefSeq" id="WP_311428152.1">
    <property type="nucleotide sequence ID" value="NZ_JAVRIA010000007.1"/>
</dbReference>
<dbReference type="EMBL" id="JAVRIA010000007">
    <property type="protein sequence ID" value="MDT0559389.1"/>
    <property type="molecule type" value="Genomic_DNA"/>
</dbReference>
<evidence type="ECO:0000256" key="1">
    <source>
        <dbReference type="ARBA" id="ARBA00004651"/>
    </source>
</evidence>
<comment type="subcellular location">
    <subcellularLocation>
        <location evidence="1">Cell membrane</location>
        <topology evidence="1">Multi-pass membrane protein</topology>
    </subcellularLocation>
</comment>
<evidence type="ECO:0000313" key="9">
    <source>
        <dbReference type="Proteomes" id="UP001259492"/>
    </source>
</evidence>
<feature type="transmembrane region" description="Helical" evidence="7">
    <location>
        <begin position="287"/>
        <end position="304"/>
    </location>
</feature>
<feature type="transmembrane region" description="Helical" evidence="7">
    <location>
        <begin position="21"/>
        <end position="39"/>
    </location>
</feature>
<dbReference type="Pfam" id="PF13440">
    <property type="entry name" value="Polysacc_synt_3"/>
    <property type="match status" value="1"/>
</dbReference>
<accession>A0ABU2YMK7</accession>
<dbReference type="InterPro" id="IPR050833">
    <property type="entry name" value="Poly_Biosynth_Transport"/>
</dbReference>
<evidence type="ECO:0000256" key="6">
    <source>
        <dbReference type="ARBA" id="ARBA00023136"/>
    </source>
</evidence>
<sequence>MQKSLKKQVLNGIVWRGSADVIRQILQIVFTIVLARLLTKGDFGLVAMALIVNRFVKAMTSIGFGTAIIQSQEITKGQISAIFFIQTALNLAITIVVFFCSDLAASFFNEPKLSPIIQILSLIIFLKSFRFPIILLRKKMDFKSFSLAEIISMIIANVIAIIMAFTGFGVWSLVWRLIIQWSLIGLLAFYYGKWLPTRPVFTGIKPLFKFGLNMLGANFVYFFAENMIGLLTGRYLGKDVMGLFNIAFNLAVVPASKIQSVLTSVLTPGFSKLQYQLDKFRTNYYKALRYTSLVFIPFMAMLMATGNHLVLTFYGVKWEAAGELLTILAMVGLLRGLSHILKSAIIAKGESRIIFISTIIELVASLPLMYFLMPKYGIVGLVIGYLVGAMFGWIYTAYHYNKVIEFKYAAFNSIKSALIISVVIFIPVYLFNYFNLNYKTALMFQILLGLTLFLLLAKILEKELFIDLLSKLKKRKLR</sequence>
<feature type="transmembrane region" description="Helical" evidence="7">
    <location>
        <begin position="147"/>
        <end position="171"/>
    </location>
</feature>
<keyword evidence="6 7" id="KW-0472">Membrane</keyword>